<dbReference type="EMBL" id="JWLZ01000067">
    <property type="protein sequence ID" value="KHT64570.1"/>
    <property type="molecule type" value="Genomic_DNA"/>
</dbReference>
<sequence length="363" mass="40822">MTGKTLRERLPVGNPRNKVEFLADEFEKTANDLYALLGAGNAAVNLLANPQFNEVYKSSSHVLYINNLNMTAGQKPNLDLTMANGRGSMLVSDSWAVELPYTKDQTAKFYNTGRNFTWADSFDRESGVLQYSAEAFTLYQVATVPFNGLDHNKLKARFSLTGWAGTKVRVGIAMIQAGDGQMKVDYVDAAVREYEFKENIPFDNPVTVESEELDLYLHGVSPNCMVAPFLEITDAIGYGYVYNAALWHAGVYGDDPKAFINQTNPYGYAQFINESSFKSIEDLGGNLVKLTTKRNFPYFQDPRQHFLTYIRDYSSAKVVDVQPDSVTINLNNEDYATFQSKSNPISDMWYQYSMMPIGLGFYK</sequence>
<evidence type="ECO:0000313" key="2">
    <source>
        <dbReference type="Proteomes" id="UP000031278"/>
    </source>
</evidence>
<organism evidence="1 2">
    <name type="scientific">Photobacterium gaetbulicola</name>
    <dbReference type="NCBI Taxonomy" id="1295392"/>
    <lineage>
        <taxon>Bacteria</taxon>
        <taxon>Pseudomonadati</taxon>
        <taxon>Pseudomonadota</taxon>
        <taxon>Gammaproteobacteria</taxon>
        <taxon>Vibrionales</taxon>
        <taxon>Vibrionaceae</taxon>
        <taxon>Photobacterium</taxon>
    </lineage>
</organism>
<protein>
    <submittedName>
        <fullName evidence="1">Uncharacterized protein</fullName>
    </submittedName>
</protein>
<gene>
    <name evidence="1" type="ORF">RJ45_05720</name>
</gene>
<dbReference type="Proteomes" id="UP000031278">
    <property type="component" value="Unassembled WGS sequence"/>
</dbReference>
<proteinExistence type="predicted"/>
<reference evidence="1 2" key="1">
    <citation type="submission" date="2014-12" db="EMBL/GenBank/DDBJ databases">
        <title>Genome sequencing of Photobacterium gaetbulicola AD005a.</title>
        <authorList>
            <person name="Adrian T.G.S."/>
            <person name="Chan K.G."/>
        </authorList>
    </citation>
    <scope>NUCLEOTIDE SEQUENCE [LARGE SCALE GENOMIC DNA]</scope>
    <source>
        <strain evidence="1 2">AD005a</strain>
    </source>
</reference>
<dbReference type="RefSeq" id="WP_039459463.1">
    <property type="nucleotide sequence ID" value="NZ_JWLZ01000067.1"/>
</dbReference>
<dbReference type="AlphaFoldDB" id="A0A0B9GIE9"/>
<name>A0A0B9GIE9_9GAMM</name>
<accession>A0A0B9GIE9</accession>
<evidence type="ECO:0000313" key="1">
    <source>
        <dbReference type="EMBL" id="KHT64570.1"/>
    </source>
</evidence>
<comment type="caution">
    <text evidence="1">The sequence shown here is derived from an EMBL/GenBank/DDBJ whole genome shotgun (WGS) entry which is preliminary data.</text>
</comment>